<name>A0AAQ3L7A3_9BACT</name>
<protein>
    <submittedName>
        <fullName evidence="2">Uncharacterized protein</fullName>
    </submittedName>
</protein>
<dbReference type="AlphaFoldDB" id="A0AAQ3L7A3"/>
<accession>A0AAQ3L7A3</accession>
<feature type="compositionally biased region" description="Polar residues" evidence="1">
    <location>
        <begin position="41"/>
        <end position="56"/>
    </location>
</feature>
<keyword evidence="3" id="KW-1185">Reference proteome</keyword>
<dbReference type="RefSeq" id="WP_317833170.1">
    <property type="nucleotide sequence ID" value="NZ_CP136920.1"/>
</dbReference>
<evidence type="ECO:0000256" key="1">
    <source>
        <dbReference type="SAM" id="MobiDB-lite"/>
    </source>
</evidence>
<organism evidence="2 3">
    <name type="scientific">Rubellicoccus peritrichatus</name>
    <dbReference type="NCBI Taxonomy" id="3080537"/>
    <lineage>
        <taxon>Bacteria</taxon>
        <taxon>Pseudomonadati</taxon>
        <taxon>Verrucomicrobiota</taxon>
        <taxon>Opitutia</taxon>
        <taxon>Puniceicoccales</taxon>
        <taxon>Cerasicoccaceae</taxon>
        <taxon>Rubellicoccus</taxon>
    </lineage>
</organism>
<dbReference type="PROSITE" id="PS51257">
    <property type="entry name" value="PROKAR_LIPOPROTEIN"/>
    <property type="match status" value="1"/>
</dbReference>
<dbReference type="Proteomes" id="UP001304300">
    <property type="component" value="Chromosome"/>
</dbReference>
<sequence length="56" mass="5863">MFKSHQGQNAILAISVATIFVISGCFFSTSTEAGSSATEAKQNPESVVVSTIDPTR</sequence>
<feature type="region of interest" description="Disordered" evidence="1">
    <location>
        <begin position="34"/>
        <end position="56"/>
    </location>
</feature>
<evidence type="ECO:0000313" key="2">
    <source>
        <dbReference type="EMBL" id="WOO40919.1"/>
    </source>
</evidence>
<proteinExistence type="predicted"/>
<dbReference type="KEGG" id="puo:RZN69_20040"/>
<dbReference type="EMBL" id="CP136920">
    <property type="protein sequence ID" value="WOO40919.1"/>
    <property type="molecule type" value="Genomic_DNA"/>
</dbReference>
<evidence type="ECO:0000313" key="3">
    <source>
        <dbReference type="Proteomes" id="UP001304300"/>
    </source>
</evidence>
<reference evidence="2 3" key="1">
    <citation type="submission" date="2023-10" db="EMBL/GenBank/DDBJ databases">
        <title>Rubellicoccus peritrichatus gen. nov., sp. nov., isolated from an algae of coral reef tank.</title>
        <authorList>
            <person name="Luo J."/>
        </authorList>
    </citation>
    <scope>NUCLEOTIDE SEQUENCE [LARGE SCALE GENOMIC DNA]</scope>
    <source>
        <strain evidence="2 3">CR14</strain>
    </source>
</reference>
<gene>
    <name evidence="2" type="ORF">RZN69_20040</name>
</gene>